<comment type="caution">
    <text evidence="2">The sequence shown here is derived from an EMBL/GenBank/DDBJ whole genome shotgun (WGS) entry which is preliminary data.</text>
</comment>
<feature type="region of interest" description="Disordered" evidence="1">
    <location>
        <begin position="1"/>
        <end position="22"/>
    </location>
</feature>
<protein>
    <submittedName>
        <fullName evidence="2">Uncharacterized protein</fullName>
    </submittedName>
</protein>
<dbReference type="Proteomes" id="UP000005324">
    <property type="component" value="Unassembled WGS sequence"/>
</dbReference>
<reference evidence="2 3" key="1">
    <citation type="submission" date="2010-04" db="EMBL/GenBank/DDBJ databases">
        <authorList>
            <person name="Qin X."/>
            <person name="Bachman B."/>
            <person name="Battles P."/>
            <person name="Bell A."/>
            <person name="Bess C."/>
            <person name="Bickham C."/>
            <person name="Chaboub L."/>
            <person name="Chen D."/>
            <person name="Coyle M."/>
            <person name="Deiros D.R."/>
            <person name="Dinh H."/>
            <person name="Forbes L."/>
            <person name="Fowler G."/>
            <person name="Francisco L."/>
            <person name="Fu Q."/>
            <person name="Gubbala S."/>
            <person name="Hale W."/>
            <person name="Han Y."/>
            <person name="Hemphill L."/>
            <person name="Highlander S.K."/>
            <person name="Hirani K."/>
            <person name="Hogues M."/>
            <person name="Jackson L."/>
            <person name="Jakkamsetti A."/>
            <person name="Javaid M."/>
            <person name="Jiang H."/>
            <person name="Korchina V."/>
            <person name="Kovar C."/>
            <person name="Lara F."/>
            <person name="Lee S."/>
            <person name="Mata R."/>
            <person name="Mathew T."/>
            <person name="Moen C."/>
            <person name="Morales K."/>
            <person name="Munidasa M."/>
            <person name="Nazareth L."/>
            <person name="Ngo R."/>
            <person name="Nguyen L."/>
            <person name="Okwuonu G."/>
            <person name="Ongeri F."/>
            <person name="Patil S."/>
            <person name="Petrosino J."/>
            <person name="Pham C."/>
            <person name="Pham P."/>
            <person name="Pu L.-L."/>
            <person name="Puazo M."/>
            <person name="Raj R."/>
            <person name="Reid J."/>
            <person name="Rouhana J."/>
            <person name="Saada N."/>
            <person name="Shang Y."/>
            <person name="Simmons D."/>
            <person name="Thornton R."/>
            <person name="Warren J."/>
            <person name="Weissenberger G."/>
            <person name="Zhang J."/>
            <person name="Zhang L."/>
            <person name="Zhou C."/>
            <person name="Zhu D."/>
            <person name="Muzny D."/>
            <person name="Worley K."/>
            <person name="Gibbs R."/>
        </authorList>
    </citation>
    <scope>NUCLEOTIDE SEQUENCE [LARGE SCALE GENOMIC DNA]</scope>
    <source>
        <strain evidence="2 3">ATCC 49957</strain>
    </source>
</reference>
<dbReference type="AlphaFoldDB" id="D5RHI5"/>
<proteinExistence type="predicted"/>
<organism evidence="2 3">
    <name type="scientific">Pseudoroseomonas cervicalis ATCC 49957</name>
    <dbReference type="NCBI Taxonomy" id="525371"/>
    <lineage>
        <taxon>Bacteria</taxon>
        <taxon>Pseudomonadati</taxon>
        <taxon>Pseudomonadota</taxon>
        <taxon>Alphaproteobacteria</taxon>
        <taxon>Acetobacterales</taxon>
        <taxon>Roseomonadaceae</taxon>
        <taxon>Roseomonas</taxon>
    </lineage>
</organism>
<evidence type="ECO:0000313" key="2">
    <source>
        <dbReference type="EMBL" id="EFH13237.1"/>
    </source>
</evidence>
<accession>D5RHI5</accession>
<evidence type="ECO:0000256" key="1">
    <source>
        <dbReference type="SAM" id="MobiDB-lite"/>
    </source>
</evidence>
<dbReference type="EMBL" id="ADVL01000100">
    <property type="protein sequence ID" value="EFH13237.1"/>
    <property type="molecule type" value="Genomic_DNA"/>
</dbReference>
<evidence type="ECO:0000313" key="3">
    <source>
        <dbReference type="Proteomes" id="UP000005324"/>
    </source>
</evidence>
<gene>
    <name evidence="2" type="ORF">HMPREF0731_0544</name>
</gene>
<dbReference type="HOGENOM" id="CLU_3275973_0_0_5"/>
<name>D5RHI5_9PROT</name>
<keyword evidence="3" id="KW-1185">Reference proteome</keyword>
<sequence length="41" mass="4507">MGGGHRRTLGAKGEQGQDRPGLFQKMMAPQAKEGCHAWRAR</sequence>